<comment type="caution">
    <text evidence="1">The sequence shown here is derived from an EMBL/GenBank/DDBJ whole genome shotgun (WGS) entry which is preliminary data.</text>
</comment>
<name>A0ACC1S1G6_9HYPO</name>
<proteinExistence type="predicted"/>
<evidence type="ECO:0000313" key="2">
    <source>
        <dbReference type="Proteomes" id="UP001148629"/>
    </source>
</evidence>
<evidence type="ECO:0000313" key="1">
    <source>
        <dbReference type="EMBL" id="KAJ3529987.1"/>
    </source>
</evidence>
<accession>A0ACC1S1G6</accession>
<dbReference type="EMBL" id="JANRMS010001224">
    <property type="protein sequence ID" value="KAJ3529987.1"/>
    <property type="molecule type" value="Genomic_DNA"/>
</dbReference>
<reference evidence="1" key="1">
    <citation type="submission" date="2022-08" db="EMBL/GenBank/DDBJ databases">
        <title>Genome Sequence of Fusarium decemcellulare.</title>
        <authorList>
            <person name="Buettner E."/>
        </authorList>
    </citation>
    <scope>NUCLEOTIDE SEQUENCE</scope>
    <source>
        <strain evidence="1">Babe19</strain>
    </source>
</reference>
<sequence>MARYILARYLAHLFNACLKLCYHPAGFKHAITVILRKLGKDTYQNPRSWRPIALLSAIGKLLEKIIANRLKDLALNHNLLPDTQFGLPGKCTTTALQFLLDPVYQAWTGKKVPIRRVKKRWKKWVLKKMKATLVGLDIKGAFDHVDRTELLKALIEKGVPDWLVLFIWSFLSSRSTILRMPGSTSDPFWVDIGIPPRQSHVAHSLPFLRRAHSRKPVSDDYSTNCEALEVAHEAIMSWATRVGITFSPEKYNVMHFKKPWSREPDCTLMPNIPGMGGKVKDSMVILGVEVDRQLRWYAHFEKIKAKVERELRYLGRTSGSIWGPCLKTMKRLYVTKIRPIITYACGAWFMSNPSGKIRWGLTQKLLASLESLQYQSLLKIAGAMKGTSRHMLEKELNIDSIAVTLNRIATVQRAKAIAKAICTEKRGQEPRTLSDRVEDCPSEESSPDHPYAVLGQSAKDLASRAKQLIEDENDLKGKHKIDAKKDWSEPEIRAKTISACAQADAFKKSSSLWEDYCGKYVTRHNTYMPAIYEDWGGKSFAYYVGLTRAQSTILFQCRTGVIGLNDNLSSRKLAESSFCPCGKDSHTARHLFTRCENLQSERDSLRRAVGHTDFRTLVTTEAEAATTWAINHFGIDQFDWPKNNPPARAFQETSTFPDFGDHIIGAISQLRGCSKSFEVEETATLYFDNDRLEPLLEAHSGWLARNVACVIGNDVVVIVVAGVGKDFSSHCHFDGVGIDDDD</sequence>
<keyword evidence="2" id="KW-1185">Reference proteome</keyword>
<dbReference type="Proteomes" id="UP001148629">
    <property type="component" value="Unassembled WGS sequence"/>
</dbReference>
<gene>
    <name evidence="1" type="ORF">NM208_g9523</name>
</gene>
<organism evidence="1 2">
    <name type="scientific">Fusarium decemcellulare</name>
    <dbReference type="NCBI Taxonomy" id="57161"/>
    <lineage>
        <taxon>Eukaryota</taxon>
        <taxon>Fungi</taxon>
        <taxon>Dikarya</taxon>
        <taxon>Ascomycota</taxon>
        <taxon>Pezizomycotina</taxon>
        <taxon>Sordariomycetes</taxon>
        <taxon>Hypocreomycetidae</taxon>
        <taxon>Hypocreales</taxon>
        <taxon>Nectriaceae</taxon>
        <taxon>Fusarium</taxon>
        <taxon>Fusarium decemcellulare species complex</taxon>
    </lineage>
</organism>
<protein>
    <submittedName>
        <fullName evidence="1">Uncharacterized protein</fullName>
    </submittedName>
</protein>